<evidence type="ECO:0000256" key="1">
    <source>
        <dbReference type="SAM" id="MobiDB-lite"/>
    </source>
</evidence>
<evidence type="ECO:0000313" key="2">
    <source>
        <dbReference type="EMBL" id="BAT15486.1"/>
    </source>
</evidence>
<evidence type="ECO:0000313" key="3">
    <source>
        <dbReference type="Proteomes" id="UP000059680"/>
    </source>
</evidence>
<sequence length="297" mass="31590">CRRSYAHQAGDHALHRAHHRRPPADGDVAANPSEDAGGGADVRVEHRHRRVGVGGEGVAAVEAGPPHPQDARAGHHRHQVATTRHCHFLLLLPPWSHPVRGRVAGDAGGEVNDVAAGVVHDAPVEEEAPAPNAVRSHRIGQRRPQRHERHPRLDAHAPEHGAGDQPHGDAGGGPLEEHHARRRVQRRHRGRLHLAVGVEVEGEGEQRLGEHVVLGERRGGAADEGQEAVAEGHVVRPERPARHGGGHGVERHECGGERALAGDGAGVEEGETGEALQGDERGGEHLPGVVALVQPLR</sequence>
<gene>
    <name evidence="2" type="ordered locus">Os12g0105150</name>
    <name evidence="2" type="ORF">OSNPB_120105150</name>
</gene>
<reference evidence="2 3" key="3">
    <citation type="journal article" date="2013" name="Rice">
        <title>Improvement of the Oryza sativa Nipponbare reference genome using next generation sequence and optical map data.</title>
        <authorList>
            <person name="Kawahara Y."/>
            <person name="de la Bastide M."/>
            <person name="Hamilton J.P."/>
            <person name="Kanamori H."/>
            <person name="McCombie W.R."/>
            <person name="Ouyang S."/>
            <person name="Schwartz D.C."/>
            <person name="Tanaka T."/>
            <person name="Wu J."/>
            <person name="Zhou S."/>
            <person name="Childs K.L."/>
            <person name="Davidson R.M."/>
            <person name="Lin H."/>
            <person name="Quesada-Ocampo L."/>
            <person name="Vaillancourt B."/>
            <person name="Sakai H."/>
            <person name="Lee S.S."/>
            <person name="Kim J."/>
            <person name="Numa H."/>
            <person name="Itoh T."/>
            <person name="Buell C.R."/>
            <person name="Matsumoto T."/>
        </authorList>
    </citation>
    <scope>NUCLEOTIDE SEQUENCE [LARGE SCALE GENOMIC DNA]</scope>
    <source>
        <strain evidence="3">cv. Nipponbare</strain>
    </source>
</reference>
<feature type="non-terminal residue" evidence="2">
    <location>
        <position position="1"/>
    </location>
</feature>
<feature type="region of interest" description="Disordered" evidence="1">
    <location>
        <begin position="238"/>
        <end position="287"/>
    </location>
</feature>
<dbReference type="Proteomes" id="UP000059680">
    <property type="component" value="Chromosome 12"/>
</dbReference>
<proteinExistence type="predicted"/>
<reference evidence="2 3" key="2">
    <citation type="journal article" date="2013" name="Plant Cell Physiol.">
        <title>Rice Annotation Project Database (RAP-DB): an integrative and interactive database for rice genomics.</title>
        <authorList>
            <person name="Sakai H."/>
            <person name="Lee S.S."/>
            <person name="Tanaka T."/>
            <person name="Numa H."/>
            <person name="Kim J."/>
            <person name="Kawahara Y."/>
            <person name="Wakimoto H."/>
            <person name="Yang C.C."/>
            <person name="Iwamoto M."/>
            <person name="Abe T."/>
            <person name="Yamada Y."/>
            <person name="Muto A."/>
            <person name="Inokuchi H."/>
            <person name="Ikemura T."/>
            <person name="Matsumoto T."/>
            <person name="Sasaki T."/>
            <person name="Itoh T."/>
        </authorList>
    </citation>
    <scope>NUCLEOTIDE SEQUENCE [LARGE SCALE GENOMIC DNA]</scope>
    <source>
        <strain evidence="3">cv. Nipponbare</strain>
    </source>
</reference>
<organism evidence="2 3">
    <name type="scientific">Oryza sativa subsp. japonica</name>
    <name type="common">Rice</name>
    <dbReference type="NCBI Taxonomy" id="39947"/>
    <lineage>
        <taxon>Eukaryota</taxon>
        <taxon>Viridiplantae</taxon>
        <taxon>Streptophyta</taxon>
        <taxon>Embryophyta</taxon>
        <taxon>Tracheophyta</taxon>
        <taxon>Spermatophyta</taxon>
        <taxon>Magnoliopsida</taxon>
        <taxon>Liliopsida</taxon>
        <taxon>Poales</taxon>
        <taxon>Poaceae</taxon>
        <taxon>BOP clade</taxon>
        <taxon>Oryzoideae</taxon>
        <taxon>Oryzeae</taxon>
        <taxon>Oryzinae</taxon>
        <taxon>Oryza</taxon>
        <taxon>Oryza sativa</taxon>
    </lineage>
</organism>
<feature type="region of interest" description="Disordered" evidence="1">
    <location>
        <begin position="1"/>
        <end position="40"/>
    </location>
</feature>
<dbReference type="EMBL" id="AP014968">
    <property type="protein sequence ID" value="BAT15486.1"/>
    <property type="molecule type" value="Genomic_DNA"/>
</dbReference>
<dbReference type="InParanoid" id="A0A0P0Y605"/>
<dbReference type="Gramene" id="Os12t0105150-00">
    <property type="protein sequence ID" value="Os12t0105150-00"/>
    <property type="gene ID" value="Os12g0105150"/>
</dbReference>
<feature type="region of interest" description="Disordered" evidence="1">
    <location>
        <begin position="121"/>
        <end position="188"/>
    </location>
</feature>
<name>A0A0P0Y605_ORYSJ</name>
<feature type="non-terminal residue" evidence="2">
    <location>
        <position position="297"/>
    </location>
</feature>
<protein>
    <submittedName>
        <fullName evidence="2">Os12g0105150 protein</fullName>
    </submittedName>
</protein>
<reference evidence="3" key="1">
    <citation type="journal article" date="2005" name="Nature">
        <title>The map-based sequence of the rice genome.</title>
        <authorList>
            <consortium name="International rice genome sequencing project (IRGSP)"/>
            <person name="Matsumoto T."/>
            <person name="Wu J."/>
            <person name="Kanamori H."/>
            <person name="Katayose Y."/>
            <person name="Fujisawa M."/>
            <person name="Namiki N."/>
            <person name="Mizuno H."/>
            <person name="Yamamoto K."/>
            <person name="Antonio B.A."/>
            <person name="Baba T."/>
            <person name="Sakata K."/>
            <person name="Nagamura Y."/>
            <person name="Aoki H."/>
            <person name="Arikawa K."/>
            <person name="Arita K."/>
            <person name="Bito T."/>
            <person name="Chiden Y."/>
            <person name="Fujitsuka N."/>
            <person name="Fukunaka R."/>
            <person name="Hamada M."/>
            <person name="Harada C."/>
            <person name="Hayashi A."/>
            <person name="Hijishita S."/>
            <person name="Honda M."/>
            <person name="Hosokawa S."/>
            <person name="Ichikawa Y."/>
            <person name="Idonuma A."/>
            <person name="Iijima M."/>
            <person name="Ikeda M."/>
            <person name="Ikeno M."/>
            <person name="Ito K."/>
            <person name="Ito S."/>
            <person name="Ito T."/>
            <person name="Ito Y."/>
            <person name="Ito Y."/>
            <person name="Iwabuchi A."/>
            <person name="Kamiya K."/>
            <person name="Karasawa W."/>
            <person name="Kurita K."/>
            <person name="Katagiri S."/>
            <person name="Kikuta A."/>
            <person name="Kobayashi H."/>
            <person name="Kobayashi N."/>
            <person name="Machita K."/>
            <person name="Maehara T."/>
            <person name="Masukawa M."/>
            <person name="Mizubayashi T."/>
            <person name="Mukai Y."/>
            <person name="Nagasaki H."/>
            <person name="Nagata Y."/>
            <person name="Naito S."/>
            <person name="Nakashima M."/>
            <person name="Nakama Y."/>
            <person name="Nakamichi Y."/>
            <person name="Nakamura M."/>
            <person name="Meguro A."/>
            <person name="Negishi M."/>
            <person name="Ohta I."/>
            <person name="Ohta T."/>
            <person name="Okamoto M."/>
            <person name="Ono N."/>
            <person name="Saji S."/>
            <person name="Sakaguchi M."/>
            <person name="Sakai K."/>
            <person name="Shibata M."/>
            <person name="Shimokawa T."/>
            <person name="Song J."/>
            <person name="Takazaki Y."/>
            <person name="Terasawa K."/>
            <person name="Tsugane M."/>
            <person name="Tsuji K."/>
            <person name="Ueda S."/>
            <person name="Waki K."/>
            <person name="Yamagata H."/>
            <person name="Yamamoto M."/>
            <person name="Yamamoto S."/>
            <person name="Yamane H."/>
            <person name="Yoshiki S."/>
            <person name="Yoshihara R."/>
            <person name="Yukawa K."/>
            <person name="Zhong H."/>
            <person name="Yano M."/>
            <person name="Yuan Q."/>
            <person name="Ouyang S."/>
            <person name="Liu J."/>
            <person name="Jones K.M."/>
            <person name="Gansberger K."/>
            <person name="Moffat K."/>
            <person name="Hill J."/>
            <person name="Bera J."/>
            <person name="Fadrosh D."/>
            <person name="Jin S."/>
            <person name="Johri S."/>
            <person name="Kim M."/>
            <person name="Overton L."/>
            <person name="Reardon M."/>
            <person name="Tsitrin T."/>
            <person name="Vuong H."/>
            <person name="Weaver B."/>
            <person name="Ciecko A."/>
            <person name="Tallon L."/>
            <person name="Jackson J."/>
            <person name="Pai G."/>
            <person name="Aken S.V."/>
            <person name="Utterback T."/>
            <person name="Reidmuller S."/>
            <person name="Feldblyum T."/>
            <person name="Hsiao J."/>
            <person name="Zismann V."/>
            <person name="Iobst S."/>
            <person name="de Vazeille A.R."/>
            <person name="Buell C.R."/>
            <person name="Ying K."/>
            <person name="Li Y."/>
            <person name="Lu T."/>
            <person name="Huang Y."/>
            <person name="Zhao Q."/>
            <person name="Feng Q."/>
            <person name="Zhang L."/>
            <person name="Zhu J."/>
            <person name="Weng Q."/>
            <person name="Mu J."/>
            <person name="Lu Y."/>
            <person name="Fan D."/>
            <person name="Liu Y."/>
            <person name="Guan J."/>
            <person name="Zhang Y."/>
            <person name="Yu S."/>
            <person name="Liu X."/>
            <person name="Zhang Y."/>
            <person name="Hong G."/>
            <person name="Han B."/>
            <person name="Choisne N."/>
            <person name="Demange N."/>
            <person name="Orjeda G."/>
            <person name="Samain S."/>
            <person name="Cattolico L."/>
            <person name="Pelletier E."/>
            <person name="Couloux A."/>
            <person name="Segurens B."/>
            <person name="Wincker P."/>
            <person name="D'Hont A."/>
            <person name="Scarpelli C."/>
            <person name="Weissenbach J."/>
            <person name="Salanoubat M."/>
            <person name="Quetier F."/>
            <person name="Yu Y."/>
            <person name="Kim H.R."/>
            <person name="Rambo T."/>
            <person name="Currie J."/>
            <person name="Collura K."/>
            <person name="Luo M."/>
            <person name="Yang T."/>
            <person name="Ammiraju J.S.S."/>
            <person name="Engler F."/>
            <person name="Soderlund C."/>
            <person name="Wing R.A."/>
            <person name="Palmer L.E."/>
            <person name="de la Bastide M."/>
            <person name="Spiegel L."/>
            <person name="Nascimento L."/>
            <person name="Zutavern T."/>
            <person name="O'Shaughnessy A."/>
            <person name="Dike S."/>
            <person name="Dedhia N."/>
            <person name="Preston R."/>
            <person name="Balija V."/>
            <person name="McCombie W.R."/>
            <person name="Chow T."/>
            <person name="Chen H."/>
            <person name="Chung M."/>
            <person name="Chen C."/>
            <person name="Shaw J."/>
            <person name="Wu H."/>
            <person name="Hsiao K."/>
            <person name="Chao Y."/>
            <person name="Chu M."/>
            <person name="Cheng C."/>
            <person name="Hour A."/>
            <person name="Lee P."/>
            <person name="Lin S."/>
            <person name="Lin Y."/>
            <person name="Liou J."/>
            <person name="Liu S."/>
            <person name="Hsing Y."/>
            <person name="Raghuvanshi S."/>
            <person name="Mohanty A."/>
            <person name="Bharti A.K."/>
            <person name="Gaur A."/>
            <person name="Gupta V."/>
            <person name="Kumar D."/>
            <person name="Ravi V."/>
            <person name="Vij S."/>
            <person name="Kapur A."/>
            <person name="Khurana P."/>
            <person name="Khurana P."/>
            <person name="Khurana J.P."/>
            <person name="Tyagi A.K."/>
            <person name="Gaikwad K."/>
            <person name="Singh A."/>
            <person name="Dalal V."/>
            <person name="Srivastava S."/>
            <person name="Dixit A."/>
            <person name="Pal A.K."/>
            <person name="Ghazi I.A."/>
            <person name="Yadav M."/>
            <person name="Pandit A."/>
            <person name="Bhargava A."/>
            <person name="Sureshbabu K."/>
            <person name="Batra K."/>
            <person name="Sharma T.R."/>
            <person name="Mohapatra T."/>
            <person name="Singh N.K."/>
            <person name="Messing J."/>
            <person name="Nelson A.B."/>
            <person name="Fuks G."/>
            <person name="Kavchok S."/>
            <person name="Keizer G."/>
            <person name="Linton E."/>
            <person name="Llaca V."/>
            <person name="Song R."/>
            <person name="Tanyolac B."/>
            <person name="Young S."/>
            <person name="Ho-Il K."/>
            <person name="Hahn J.H."/>
            <person name="Sangsakoo G."/>
            <person name="Vanavichit A."/>
            <person name="de Mattos Luiz.A.T."/>
            <person name="Zimmer P.D."/>
            <person name="Malone G."/>
            <person name="Dellagostin O."/>
            <person name="de Oliveira A.C."/>
            <person name="Bevan M."/>
            <person name="Bancroft I."/>
            <person name="Minx P."/>
            <person name="Cordum H."/>
            <person name="Wilson R."/>
            <person name="Cheng Z."/>
            <person name="Jin W."/>
            <person name="Jiang J."/>
            <person name="Leong S.A."/>
            <person name="Iwama H."/>
            <person name="Gojobori T."/>
            <person name="Itoh T."/>
            <person name="Niimura Y."/>
            <person name="Fujii Y."/>
            <person name="Habara T."/>
            <person name="Sakai H."/>
            <person name="Sato Y."/>
            <person name="Wilson G."/>
            <person name="Kumar K."/>
            <person name="McCouch S."/>
            <person name="Juretic N."/>
            <person name="Hoen D."/>
            <person name="Wright S."/>
            <person name="Bruskiewich R."/>
            <person name="Bureau T."/>
            <person name="Miyao A."/>
            <person name="Hirochika H."/>
            <person name="Nishikawa T."/>
            <person name="Kadowaki K."/>
            <person name="Sugiura M."/>
            <person name="Burr B."/>
            <person name="Sasaki T."/>
        </authorList>
    </citation>
    <scope>NUCLEOTIDE SEQUENCE [LARGE SCALE GENOMIC DNA]</scope>
    <source>
        <strain evidence="3">cv. Nipponbare</strain>
    </source>
</reference>
<feature type="compositionally biased region" description="Basic residues" evidence="1">
    <location>
        <begin position="135"/>
        <end position="150"/>
    </location>
</feature>
<dbReference type="eggNOG" id="ENOG502R5S5">
    <property type="taxonomic scope" value="Eukaryota"/>
</dbReference>
<feature type="compositionally biased region" description="Basic and acidic residues" evidence="1">
    <location>
        <begin position="151"/>
        <end position="162"/>
    </location>
</feature>
<dbReference type="PaxDb" id="39947-A0A0P0Y605"/>
<keyword evidence="3" id="KW-1185">Reference proteome</keyword>
<accession>A0A0P0Y605</accession>
<dbReference type="AlphaFoldDB" id="A0A0P0Y605"/>